<dbReference type="RefSeq" id="WP_013785820.1">
    <property type="nucleotide sequence ID" value="NC_015554.1"/>
</dbReference>
<dbReference type="OrthoDB" id="6316020at2"/>
<dbReference type="EMBL" id="CP002339">
    <property type="protein sequence ID" value="AEF04899.1"/>
    <property type="molecule type" value="Genomic_DNA"/>
</dbReference>
<organism evidence="1 2">
    <name type="scientific">Alteromonas naphthalenivorans</name>
    <dbReference type="NCBI Taxonomy" id="715451"/>
    <lineage>
        <taxon>Bacteria</taxon>
        <taxon>Pseudomonadati</taxon>
        <taxon>Pseudomonadota</taxon>
        <taxon>Gammaproteobacteria</taxon>
        <taxon>Alteromonadales</taxon>
        <taxon>Alteromonadaceae</taxon>
        <taxon>Alteromonas/Salinimonas group</taxon>
        <taxon>Alteromonas</taxon>
    </lineage>
</organism>
<reference evidence="1 2" key="1">
    <citation type="journal article" date="2011" name="J. Bacteriol.">
        <title>Complete genome sequence of the polycyclic aromatic hydrocarbon-degrading bacterium Alteromonas sp. strain SN2.</title>
        <authorList>
            <person name="Jin H.M."/>
            <person name="Jeong H."/>
            <person name="Moon E.J."/>
            <person name="Math R.K."/>
            <person name="Lee K."/>
            <person name="Kim H.J."/>
            <person name="Jeon C.O."/>
            <person name="Oh T.K."/>
            <person name="Kim J.F."/>
        </authorList>
    </citation>
    <scope>NUCLEOTIDE SEQUENCE [LARGE SCALE GENOMIC DNA]</scope>
    <source>
        <strain evidence="2">JCM 17741 / KACC 18427 / KCTC 11700BP / SN2</strain>
    </source>
</reference>
<protein>
    <submittedName>
        <fullName evidence="1">Uncharacterized protein</fullName>
    </submittedName>
</protein>
<dbReference type="HOGENOM" id="CLU_2168841_0_0_6"/>
<evidence type="ECO:0000313" key="1">
    <source>
        <dbReference type="EMBL" id="AEF04899.1"/>
    </source>
</evidence>
<proteinExistence type="predicted"/>
<accession>F5Z5H3</accession>
<dbReference type="Proteomes" id="UP000000683">
    <property type="component" value="Chromosome"/>
</dbReference>
<keyword evidence="2" id="KW-1185">Reference proteome</keyword>
<name>F5Z5H3_ALTNA</name>
<dbReference type="AlphaFoldDB" id="F5Z5H3"/>
<evidence type="ECO:0000313" key="2">
    <source>
        <dbReference type="Proteomes" id="UP000000683"/>
    </source>
</evidence>
<dbReference type="KEGG" id="alt:ambt_16970"/>
<sequence length="108" mass="12790">MTNLKVVERSTHFFSDDEDCIALYEHNDSYIYYVRNYVSQTEFIIISHALMDTLPEQARTLTGVYVTMHFGVLKYFQDEVTHHVMTKGLLAHFHYLFNCTVSRFIEQL</sequence>
<gene>
    <name evidence="1" type="ordered locus">ambt_16970</name>
</gene>